<dbReference type="SUPFAM" id="SSF50156">
    <property type="entry name" value="PDZ domain-like"/>
    <property type="match status" value="2"/>
</dbReference>
<dbReference type="InterPro" id="IPR001478">
    <property type="entry name" value="PDZ"/>
</dbReference>
<dbReference type="Gene3D" id="2.30.42.10">
    <property type="match status" value="2"/>
</dbReference>
<evidence type="ECO:0000256" key="3">
    <source>
        <dbReference type="ARBA" id="ARBA00004418"/>
    </source>
</evidence>
<evidence type="ECO:0000256" key="5">
    <source>
        <dbReference type="ARBA" id="ARBA00013035"/>
    </source>
</evidence>
<comment type="caution">
    <text evidence="15">The sequence shown here is derived from an EMBL/GenBank/DDBJ whole genome shotgun (WGS) entry which is preliminary data.</text>
</comment>
<gene>
    <name evidence="15" type="ORF">AO384_0756</name>
</gene>
<keyword evidence="16" id="KW-1185">Reference proteome</keyword>
<feature type="chain" id="PRO_5008279780" description="Probable periplasmic serine endoprotease DegP-like" evidence="13">
    <location>
        <begin position="21"/>
        <end position="468"/>
    </location>
</feature>
<dbReference type="PROSITE" id="PS50106">
    <property type="entry name" value="PDZ"/>
    <property type="match status" value="2"/>
</dbReference>
<keyword evidence="10" id="KW-0720">Serine protease</keyword>
<evidence type="ECO:0000256" key="1">
    <source>
        <dbReference type="ARBA" id="ARBA00001772"/>
    </source>
</evidence>
<dbReference type="Pfam" id="PF13365">
    <property type="entry name" value="Trypsin_2"/>
    <property type="match status" value="1"/>
</dbReference>
<accession>A0A198UL07</accession>
<dbReference type="Pfam" id="PF13180">
    <property type="entry name" value="PDZ_2"/>
    <property type="match status" value="2"/>
</dbReference>
<comment type="similarity">
    <text evidence="4">Belongs to the peptidase S1C family.</text>
</comment>
<evidence type="ECO:0000259" key="14">
    <source>
        <dbReference type="PROSITE" id="PS50106"/>
    </source>
</evidence>
<evidence type="ECO:0000256" key="2">
    <source>
        <dbReference type="ARBA" id="ARBA00002610"/>
    </source>
</evidence>
<dbReference type="InterPro" id="IPR001940">
    <property type="entry name" value="Peptidase_S1C"/>
</dbReference>
<dbReference type="InterPro" id="IPR009003">
    <property type="entry name" value="Peptidase_S1_PA"/>
</dbReference>
<dbReference type="SUPFAM" id="SSF50494">
    <property type="entry name" value="Trypsin-like serine proteases"/>
    <property type="match status" value="1"/>
</dbReference>
<comment type="function">
    <text evidence="2">Might be efficient in the degradation of transiently denatured and unfolded proteins which accumulate in the periplasm following stress conditions.</text>
</comment>
<organism evidence="15 16">
    <name type="scientific">Moraxella catarrhalis</name>
    <name type="common">Branhamella catarrhalis</name>
    <dbReference type="NCBI Taxonomy" id="480"/>
    <lineage>
        <taxon>Bacteria</taxon>
        <taxon>Pseudomonadati</taxon>
        <taxon>Pseudomonadota</taxon>
        <taxon>Gammaproteobacteria</taxon>
        <taxon>Moraxellales</taxon>
        <taxon>Moraxellaceae</taxon>
        <taxon>Moraxella</taxon>
    </lineage>
</organism>
<evidence type="ECO:0000256" key="4">
    <source>
        <dbReference type="ARBA" id="ARBA00010541"/>
    </source>
</evidence>
<evidence type="ECO:0000256" key="12">
    <source>
        <dbReference type="ARBA" id="ARBA00032850"/>
    </source>
</evidence>
<dbReference type="InterPro" id="IPR036034">
    <property type="entry name" value="PDZ_sf"/>
</dbReference>
<evidence type="ECO:0000256" key="9">
    <source>
        <dbReference type="ARBA" id="ARBA00022801"/>
    </source>
</evidence>
<keyword evidence="8" id="KW-0574">Periplasm</keyword>
<dbReference type="PANTHER" id="PTHR22939:SF130">
    <property type="entry name" value="PERIPLASMIC SERINE ENDOPROTEASE DEGP-LIKE-RELATED"/>
    <property type="match status" value="1"/>
</dbReference>
<evidence type="ECO:0000256" key="6">
    <source>
        <dbReference type="ARBA" id="ARBA00013958"/>
    </source>
</evidence>
<sequence length="468" mass="49952">MRKIALALCTAMMVSTPAWFTLTHATQAHAAAHQVDFSDLVEHVSPGVVRISITKNVDQETLAQARAVELLKGFLGNQAKLPDIPVIEHGYGTGFFITQDGYILTNHHVIENAQTITVTLHDRTELDATLVGSDESSDIAVLKVSGAHFPALPVAKTDNLKVGEPVLAIGSPFGFDYSASAGIISAKSRNVSREAAVPFIQSDVALNPGNSGGPLFNQHGEVVAVNSLIFSGTGGYMGLSFSIPIDAAMDIYRQIRDHGRVTRVYLGISVQDVDRNLAEAYGLSRPQGALLTRVNPDYPASQAGLKAGDVVLSFNDIPIVHAHDLLNQINRAKPNDSFVLTYQRQGRQYTASGNFGDAQNDIASESKSKNTDGVRLGVRLRSLNAAERRTLSRYGVNGGVMITSVDLVGRAARAGISPGDVVVGLNHQPIRDIEEFAAVVAQLPKSGVVAVQLIRQGTPAIIGLRIDD</sequence>
<dbReference type="EC" id="3.4.21.107" evidence="5"/>
<comment type="subcellular location">
    <subcellularLocation>
        <location evidence="3">Periplasm</location>
    </subcellularLocation>
</comment>
<dbReference type="RefSeq" id="WP_196759113.1">
    <property type="nucleotide sequence ID" value="NZ_LXHB01000092.1"/>
</dbReference>
<dbReference type="PATRIC" id="fig|480.237.peg.1473"/>
<evidence type="ECO:0000256" key="13">
    <source>
        <dbReference type="SAM" id="SignalP"/>
    </source>
</evidence>
<evidence type="ECO:0000256" key="10">
    <source>
        <dbReference type="ARBA" id="ARBA00022825"/>
    </source>
</evidence>
<feature type="domain" description="PDZ" evidence="14">
    <location>
        <begin position="369"/>
        <end position="457"/>
    </location>
</feature>
<dbReference type="Proteomes" id="UP000078228">
    <property type="component" value="Unassembled WGS sequence"/>
</dbReference>
<dbReference type="PANTHER" id="PTHR22939">
    <property type="entry name" value="SERINE PROTEASE FAMILY S1C HTRA-RELATED"/>
    <property type="match status" value="1"/>
</dbReference>
<dbReference type="PRINTS" id="PR00834">
    <property type="entry name" value="PROTEASES2C"/>
</dbReference>
<dbReference type="SMART" id="SM00228">
    <property type="entry name" value="PDZ"/>
    <property type="match status" value="2"/>
</dbReference>
<name>A0A198UL07_MORCA</name>
<dbReference type="EMBL" id="LXHC01000010">
    <property type="protein sequence ID" value="OAU97020.1"/>
    <property type="molecule type" value="Genomic_DNA"/>
</dbReference>
<keyword evidence="9" id="KW-0378">Hydrolase</keyword>
<dbReference type="AlphaFoldDB" id="A0A198UL07"/>
<evidence type="ECO:0000313" key="15">
    <source>
        <dbReference type="EMBL" id="OAU97020.1"/>
    </source>
</evidence>
<keyword evidence="11" id="KW-0346">Stress response</keyword>
<dbReference type="GO" id="GO:0006508">
    <property type="term" value="P:proteolysis"/>
    <property type="evidence" value="ECO:0007669"/>
    <property type="project" value="UniProtKB-KW"/>
</dbReference>
<evidence type="ECO:0000256" key="7">
    <source>
        <dbReference type="ARBA" id="ARBA00022670"/>
    </source>
</evidence>
<evidence type="ECO:0000313" key="16">
    <source>
        <dbReference type="Proteomes" id="UP000078228"/>
    </source>
</evidence>
<feature type="domain" description="PDZ" evidence="14">
    <location>
        <begin position="248"/>
        <end position="319"/>
    </location>
</feature>
<feature type="signal peptide" evidence="13">
    <location>
        <begin position="1"/>
        <end position="20"/>
    </location>
</feature>
<evidence type="ECO:0000256" key="11">
    <source>
        <dbReference type="ARBA" id="ARBA00023016"/>
    </source>
</evidence>
<dbReference type="GO" id="GO:0004252">
    <property type="term" value="F:serine-type endopeptidase activity"/>
    <property type="evidence" value="ECO:0007669"/>
    <property type="project" value="InterPro"/>
</dbReference>
<evidence type="ECO:0000256" key="8">
    <source>
        <dbReference type="ARBA" id="ARBA00022764"/>
    </source>
</evidence>
<protein>
    <recommendedName>
        <fullName evidence="6">Probable periplasmic serine endoprotease DegP-like</fullName>
        <ecNumber evidence="5">3.4.21.107</ecNumber>
    </recommendedName>
    <alternativeName>
        <fullName evidence="12">Protease Do</fullName>
    </alternativeName>
</protein>
<proteinExistence type="inferred from homology"/>
<keyword evidence="7 15" id="KW-0645">Protease</keyword>
<comment type="catalytic activity">
    <reaction evidence="1">
        <text>Acts on substrates that are at least partially unfolded. The cleavage site P1 residue is normally between a pair of hydrophobic residues, such as Val-|-Val.</text>
        <dbReference type="EC" id="3.4.21.107"/>
    </reaction>
</comment>
<keyword evidence="13" id="KW-0732">Signal</keyword>
<dbReference type="Gene3D" id="2.40.10.120">
    <property type="match status" value="1"/>
</dbReference>
<reference evidence="15 16" key="1">
    <citation type="journal article" date="2016" name="Genome Biol. Evol.">
        <title>Comparative Genomic Analyses of the Moraxella catarrhalis Serosensitive and Seroresistant Lineages Demonstrate Their Independent Evolution.</title>
        <authorList>
            <person name="Earl J.P."/>
            <person name="de Vries S.P."/>
            <person name="Ahmed A."/>
            <person name="Powell E."/>
            <person name="Schultz M.P."/>
            <person name="Hermans P.W."/>
            <person name="Hill D.J."/>
            <person name="Zhou Z."/>
            <person name="Constantinidou C.I."/>
            <person name="Hu F.Z."/>
            <person name="Bootsma H.J."/>
            <person name="Ehrlich G.D."/>
        </authorList>
    </citation>
    <scope>NUCLEOTIDE SEQUENCE [LARGE SCALE GENOMIC DNA]</scope>
    <source>
        <strain evidence="15 16">Z7542</strain>
    </source>
</reference>